<dbReference type="InterPro" id="IPR029016">
    <property type="entry name" value="GAF-like_dom_sf"/>
</dbReference>
<keyword evidence="13" id="KW-0460">Magnesium</keyword>
<evidence type="ECO:0000256" key="6">
    <source>
        <dbReference type="ARBA" id="ARBA00022448"/>
    </source>
</evidence>
<dbReference type="Gene3D" id="3.20.20.60">
    <property type="entry name" value="Phosphoenolpyruvate-binding domains"/>
    <property type="match status" value="1"/>
</dbReference>
<dbReference type="InterPro" id="IPR040442">
    <property type="entry name" value="Pyrv_kinase-like_dom_sf"/>
</dbReference>
<dbReference type="Proteomes" id="UP001203423">
    <property type="component" value="Unassembled WGS sequence"/>
</dbReference>
<evidence type="ECO:0000256" key="8">
    <source>
        <dbReference type="ARBA" id="ARBA00022597"/>
    </source>
</evidence>
<dbReference type="InterPro" id="IPR000121">
    <property type="entry name" value="PEP_util_C"/>
</dbReference>
<evidence type="ECO:0000256" key="11">
    <source>
        <dbReference type="ARBA" id="ARBA00022723"/>
    </source>
</evidence>
<dbReference type="SUPFAM" id="SSF52009">
    <property type="entry name" value="Phosphohistidine domain"/>
    <property type="match status" value="1"/>
</dbReference>
<evidence type="ECO:0000256" key="10">
    <source>
        <dbReference type="ARBA" id="ARBA00022683"/>
    </source>
</evidence>
<dbReference type="PANTHER" id="PTHR46244:SF1">
    <property type="entry name" value="PHOSPHOENOLPYRUVATE-DEPENDENT PHOSPHOTRANSFERASE SYSTEM"/>
    <property type="match status" value="1"/>
</dbReference>
<keyword evidence="6" id="KW-0813">Transport</keyword>
<keyword evidence="16" id="KW-1185">Reference proteome</keyword>
<dbReference type="NCBIfam" id="NF008283">
    <property type="entry name" value="PRK11061.1"/>
    <property type="match status" value="1"/>
</dbReference>
<dbReference type="InterPro" id="IPR015813">
    <property type="entry name" value="Pyrv/PenolPyrv_kinase-like_dom"/>
</dbReference>
<dbReference type="RefSeq" id="WP_248939133.1">
    <property type="nucleotide sequence ID" value="NZ_JAKIKS010000013.1"/>
</dbReference>
<evidence type="ECO:0000256" key="7">
    <source>
        <dbReference type="ARBA" id="ARBA00022490"/>
    </source>
</evidence>
<dbReference type="InterPro" id="IPR008731">
    <property type="entry name" value="PTS_EIN"/>
</dbReference>
<evidence type="ECO:0000256" key="1">
    <source>
        <dbReference type="ARBA" id="ARBA00000683"/>
    </source>
</evidence>
<evidence type="ECO:0000256" key="2">
    <source>
        <dbReference type="ARBA" id="ARBA00001946"/>
    </source>
</evidence>
<dbReference type="InterPro" id="IPR003018">
    <property type="entry name" value="GAF"/>
</dbReference>
<protein>
    <recommendedName>
        <fullName evidence="5">phosphoenolpyruvate--protein phosphotransferase</fullName>
        <ecNumber evidence="5">2.7.3.9</ecNumber>
    </recommendedName>
</protein>
<dbReference type="Gene3D" id="3.30.450.40">
    <property type="match status" value="1"/>
</dbReference>
<reference evidence="15 16" key="1">
    <citation type="submission" date="2022-01" db="EMBL/GenBank/DDBJ databases">
        <title>Whole genome-based taxonomy of the Shewanellaceae.</title>
        <authorList>
            <person name="Martin-Rodriguez A.J."/>
        </authorList>
    </citation>
    <scope>NUCLEOTIDE SEQUENCE [LARGE SCALE GENOMIC DNA]</scope>
    <source>
        <strain evidence="15 16">DSM 17177</strain>
    </source>
</reference>
<evidence type="ECO:0000313" key="15">
    <source>
        <dbReference type="EMBL" id="MCL1123847.1"/>
    </source>
</evidence>
<evidence type="ECO:0000256" key="5">
    <source>
        <dbReference type="ARBA" id="ARBA00012232"/>
    </source>
</evidence>
<dbReference type="Pfam" id="PF01590">
    <property type="entry name" value="GAF"/>
    <property type="match status" value="1"/>
</dbReference>
<name>A0ABT0L832_9GAMM</name>
<dbReference type="InterPro" id="IPR023151">
    <property type="entry name" value="PEP_util_CS"/>
</dbReference>
<dbReference type="Gene3D" id="3.50.30.10">
    <property type="entry name" value="Phosphohistidine domain"/>
    <property type="match status" value="1"/>
</dbReference>
<evidence type="ECO:0000256" key="4">
    <source>
        <dbReference type="ARBA" id="ARBA00007837"/>
    </source>
</evidence>
<dbReference type="InterPro" id="IPR036637">
    <property type="entry name" value="Phosphohistidine_dom_sf"/>
</dbReference>
<keyword evidence="7" id="KW-0963">Cytoplasm</keyword>
<comment type="caution">
    <text evidence="15">The sequence shown here is derived from an EMBL/GenBank/DDBJ whole genome shotgun (WGS) entry which is preliminary data.</text>
</comment>
<evidence type="ECO:0000313" key="16">
    <source>
        <dbReference type="Proteomes" id="UP001203423"/>
    </source>
</evidence>
<dbReference type="InterPro" id="IPR008279">
    <property type="entry name" value="PEP-util_enz_mobile_dom"/>
</dbReference>
<evidence type="ECO:0000256" key="3">
    <source>
        <dbReference type="ARBA" id="ARBA00004496"/>
    </source>
</evidence>
<dbReference type="Pfam" id="PF02896">
    <property type="entry name" value="PEP-utilizers_C"/>
    <property type="match status" value="1"/>
</dbReference>
<comment type="similarity">
    <text evidence="4">Belongs to the PEP-utilizing enzyme family.</text>
</comment>
<feature type="domain" description="GAF" evidence="14">
    <location>
        <begin position="20"/>
        <end position="164"/>
    </location>
</feature>
<dbReference type="InterPro" id="IPR050499">
    <property type="entry name" value="PEP-utilizing_PTS_enzyme"/>
</dbReference>
<dbReference type="SUPFAM" id="SSF47831">
    <property type="entry name" value="Enzyme I of the PEP:sugar phosphotransferase system HPr-binding (sub)domain"/>
    <property type="match status" value="1"/>
</dbReference>
<gene>
    <name evidence="15" type="primary">ptsP</name>
    <name evidence="15" type="ORF">L2764_04970</name>
</gene>
<dbReference type="EC" id="2.7.3.9" evidence="5"/>
<evidence type="ECO:0000256" key="13">
    <source>
        <dbReference type="ARBA" id="ARBA00022842"/>
    </source>
</evidence>
<keyword evidence="12" id="KW-0418">Kinase</keyword>
<dbReference type="SUPFAM" id="SSF51621">
    <property type="entry name" value="Phosphoenolpyruvate/pyruvate domain"/>
    <property type="match status" value="1"/>
</dbReference>
<accession>A0ABT0L832</accession>
<dbReference type="PANTHER" id="PTHR46244">
    <property type="entry name" value="PHOSPHOENOLPYRUVATE-PROTEIN PHOSPHOTRANSFERASE"/>
    <property type="match status" value="1"/>
</dbReference>
<organism evidence="15 16">
    <name type="scientific">Shewanella surugensis</name>
    <dbReference type="NCBI Taxonomy" id="212020"/>
    <lineage>
        <taxon>Bacteria</taxon>
        <taxon>Pseudomonadati</taxon>
        <taxon>Pseudomonadota</taxon>
        <taxon>Gammaproteobacteria</taxon>
        <taxon>Alteromonadales</taxon>
        <taxon>Shewanellaceae</taxon>
        <taxon>Shewanella</taxon>
    </lineage>
</organism>
<comment type="catalytic activity">
    <reaction evidence="1">
        <text>L-histidyl-[protein] + phosphoenolpyruvate = N(pros)-phospho-L-histidyl-[protein] + pyruvate</text>
        <dbReference type="Rhea" id="RHEA:23880"/>
        <dbReference type="Rhea" id="RHEA-COMP:9745"/>
        <dbReference type="Rhea" id="RHEA-COMP:9746"/>
        <dbReference type="ChEBI" id="CHEBI:15361"/>
        <dbReference type="ChEBI" id="CHEBI:29979"/>
        <dbReference type="ChEBI" id="CHEBI:58702"/>
        <dbReference type="ChEBI" id="CHEBI:64837"/>
        <dbReference type="EC" id="2.7.3.9"/>
    </reaction>
</comment>
<keyword evidence="8" id="KW-0762">Sugar transport</keyword>
<evidence type="ECO:0000256" key="12">
    <source>
        <dbReference type="ARBA" id="ARBA00022777"/>
    </source>
</evidence>
<keyword evidence="9 15" id="KW-0808">Transferase</keyword>
<evidence type="ECO:0000256" key="9">
    <source>
        <dbReference type="ARBA" id="ARBA00022679"/>
    </source>
</evidence>
<dbReference type="Pfam" id="PF05524">
    <property type="entry name" value="PEP-utilisers_N"/>
    <property type="match status" value="1"/>
</dbReference>
<dbReference type="GO" id="GO:0008965">
    <property type="term" value="F:phosphoenolpyruvate-protein phosphotransferase activity"/>
    <property type="evidence" value="ECO:0007669"/>
    <property type="project" value="UniProtKB-EC"/>
</dbReference>
<dbReference type="EMBL" id="JAKIKS010000013">
    <property type="protein sequence ID" value="MCL1123847.1"/>
    <property type="molecule type" value="Genomic_DNA"/>
</dbReference>
<dbReference type="SMART" id="SM00065">
    <property type="entry name" value="GAF"/>
    <property type="match status" value="1"/>
</dbReference>
<sequence>MKDPMLELTHILQAVSFIDTPQQQIRFIVDSVSAAVNRDVCSLYRVNTKHEMELLISHGLQVNQPICIPAGKGLVGLVAKERHGLNLAIASAQSAYFYVQGTKEEQFNSFCGVPLVHHGEVVGVLVVQNKKAQVLSEQEEAFLLTLAAQLAFIMVNIPKSHDIGVKQNIRYKGIKSVEGIALGKALLCGLTQLSEVVDVHNDKPQESVQEWQKLLSQVQDDLINEQKSLGDNMSPSICSIFDAYHLLLSDVVLSEKIEEYIYDGFALPSAIKHGIYFFANHFKKMADPYLNARAEDIIHLGNKLIHIWKGGGKHASVEHKSPVILIGAQVSVSDIASIPSEFLAGIICFEGSSLSHTSILANAMGIPAVMGIGQIKNVDMHDFMIVDGNEAQVILQPSALLKKAYKRLIRQEQKVTIKLHSLKTLAAITLDHYEVELLTNTGLLADITPGVKSGAQGVGLYRTEIPFMVGDSFPSEDEQVRVYRRVFEAYEGKPVYMRTLDIGGDKQLPYFPIRHEDNPALGWRGIRFTLDNIQLLMTQVRAMLRASSGMKSLHILLPMVTSSHELTQFSIVLKDAYTQLQADGLSMHWPKVGIMIEVPAAVSQIPLWANRLDFISIGSNDLSQYLLALDRNNPHVADRYDHVHPAVIHEVYRTVQLAKQYQLPLSLCGEMASDPIAVVLLMGMGIQRLSMSAAKLPRIKWLIRNIEVQWAQQILADCLLLDDVDDIRCHIQQAMKDKGLQDMFKIDDRKMKRG</sequence>
<evidence type="ECO:0000259" key="14">
    <source>
        <dbReference type="SMART" id="SM00065"/>
    </source>
</evidence>
<dbReference type="SUPFAM" id="SSF55781">
    <property type="entry name" value="GAF domain-like"/>
    <property type="match status" value="1"/>
</dbReference>
<keyword evidence="11" id="KW-0479">Metal-binding</keyword>
<dbReference type="NCBIfam" id="TIGR01417">
    <property type="entry name" value="PTS_I_fam"/>
    <property type="match status" value="1"/>
</dbReference>
<dbReference type="PRINTS" id="PR01736">
    <property type="entry name" value="PHPHTRNFRASE"/>
</dbReference>
<dbReference type="InterPro" id="IPR036618">
    <property type="entry name" value="PtsI_HPr-bd_sf"/>
</dbReference>
<keyword evidence="10" id="KW-0598">Phosphotransferase system</keyword>
<comment type="cofactor">
    <cofactor evidence="2">
        <name>Mg(2+)</name>
        <dbReference type="ChEBI" id="CHEBI:18420"/>
    </cofactor>
</comment>
<dbReference type="Pfam" id="PF00391">
    <property type="entry name" value="PEP-utilizers"/>
    <property type="match status" value="1"/>
</dbReference>
<dbReference type="Gene3D" id="1.10.274.10">
    <property type="entry name" value="PtsI, HPr-binding domain"/>
    <property type="match status" value="1"/>
</dbReference>
<dbReference type="PROSITE" id="PS00742">
    <property type="entry name" value="PEP_ENZYMES_2"/>
    <property type="match status" value="1"/>
</dbReference>
<dbReference type="InterPro" id="IPR006318">
    <property type="entry name" value="PTS_EI-like"/>
</dbReference>
<proteinExistence type="inferred from homology"/>
<comment type="subcellular location">
    <subcellularLocation>
        <location evidence="3">Cytoplasm</location>
    </subcellularLocation>
</comment>